<dbReference type="AlphaFoldDB" id="A0A0F9JMD4"/>
<comment type="caution">
    <text evidence="1">The sequence shown here is derived from an EMBL/GenBank/DDBJ whole genome shotgun (WGS) entry which is preliminary data.</text>
</comment>
<feature type="non-terminal residue" evidence="1">
    <location>
        <position position="1"/>
    </location>
</feature>
<sequence>ITSECVSPIESPNAFIALFTEEWILLTTSLVCAVG</sequence>
<proteinExistence type="predicted"/>
<organism evidence="1">
    <name type="scientific">marine sediment metagenome</name>
    <dbReference type="NCBI Taxonomy" id="412755"/>
    <lineage>
        <taxon>unclassified sequences</taxon>
        <taxon>metagenomes</taxon>
        <taxon>ecological metagenomes</taxon>
    </lineage>
</organism>
<accession>A0A0F9JMD4</accession>
<evidence type="ECO:0000313" key="1">
    <source>
        <dbReference type="EMBL" id="KKM70783.1"/>
    </source>
</evidence>
<name>A0A0F9JMD4_9ZZZZ</name>
<protein>
    <submittedName>
        <fullName evidence="1">Uncharacterized protein</fullName>
    </submittedName>
</protein>
<dbReference type="EMBL" id="LAZR01009752">
    <property type="protein sequence ID" value="KKM70783.1"/>
    <property type="molecule type" value="Genomic_DNA"/>
</dbReference>
<gene>
    <name evidence="1" type="ORF">LCGC14_1437320</name>
</gene>
<reference evidence="1" key="1">
    <citation type="journal article" date="2015" name="Nature">
        <title>Complex archaea that bridge the gap between prokaryotes and eukaryotes.</title>
        <authorList>
            <person name="Spang A."/>
            <person name="Saw J.H."/>
            <person name="Jorgensen S.L."/>
            <person name="Zaremba-Niedzwiedzka K."/>
            <person name="Martijn J."/>
            <person name="Lind A.E."/>
            <person name="van Eijk R."/>
            <person name="Schleper C."/>
            <person name="Guy L."/>
            <person name="Ettema T.J."/>
        </authorList>
    </citation>
    <scope>NUCLEOTIDE SEQUENCE</scope>
</reference>